<proteinExistence type="predicted"/>
<dbReference type="InterPro" id="IPR051219">
    <property type="entry name" value="Heterochromatin_chromo-domain"/>
</dbReference>
<feature type="domain" description="Chromo" evidence="3">
    <location>
        <begin position="41"/>
        <end position="103"/>
    </location>
</feature>
<evidence type="ECO:0000256" key="2">
    <source>
        <dbReference type="ARBA" id="ARBA00023242"/>
    </source>
</evidence>
<evidence type="ECO:0000259" key="3">
    <source>
        <dbReference type="PROSITE" id="PS50013"/>
    </source>
</evidence>
<name>A0ABQ5KKM1_9EUKA</name>
<dbReference type="SMART" id="SM00298">
    <property type="entry name" value="CHROMO"/>
    <property type="match status" value="1"/>
</dbReference>
<keyword evidence="2" id="KW-0539">Nucleus</keyword>
<evidence type="ECO:0000313" key="4">
    <source>
        <dbReference type="EMBL" id="GKT32506.1"/>
    </source>
</evidence>
<dbReference type="PROSITE" id="PS50013">
    <property type="entry name" value="CHROMO_2"/>
    <property type="match status" value="1"/>
</dbReference>
<evidence type="ECO:0000256" key="1">
    <source>
        <dbReference type="ARBA" id="ARBA00004123"/>
    </source>
</evidence>
<protein>
    <recommendedName>
        <fullName evidence="3">Chromo domain-containing protein</fullName>
    </recommendedName>
</protein>
<dbReference type="InterPro" id="IPR023780">
    <property type="entry name" value="Chromo_domain"/>
</dbReference>
<dbReference type="Pfam" id="PF00385">
    <property type="entry name" value="Chromo"/>
    <property type="match status" value="1"/>
</dbReference>
<dbReference type="CDD" id="cd00024">
    <property type="entry name" value="CD_CSD"/>
    <property type="match status" value="1"/>
</dbReference>
<comment type="subcellular location">
    <subcellularLocation>
        <location evidence="1">Nucleus</location>
    </subcellularLocation>
</comment>
<evidence type="ECO:0000313" key="5">
    <source>
        <dbReference type="Proteomes" id="UP001057375"/>
    </source>
</evidence>
<dbReference type="PANTHER" id="PTHR22812">
    <property type="entry name" value="CHROMOBOX PROTEIN"/>
    <property type="match status" value="1"/>
</dbReference>
<accession>A0ABQ5KKM1</accession>
<dbReference type="EMBL" id="BQXS01009998">
    <property type="protein sequence ID" value="GKT32506.1"/>
    <property type="molecule type" value="Genomic_DNA"/>
</dbReference>
<dbReference type="Proteomes" id="UP001057375">
    <property type="component" value="Unassembled WGS sequence"/>
</dbReference>
<dbReference type="InterPro" id="IPR016197">
    <property type="entry name" value="Chromo-like_dom_sf"/>
</dbReference>
<dbReference type="InterPro" id="IPR000953">
    <property type="entry name" value="Chromo/chromo_shadow_dom"/>
</dbReference>
<dbReference type="SUPFAM" id="SSF54160">
    <property type="entry name" value="Chromo domain-like"/>
    <property type="match status" value="1"/>
</dbReference>
<comment type="caution">
    <text evidence="4">The sequence shown here is derived from an EMBL/GenBank/DDBJ whole genome shotgun (WGS) entry which is preliminary data.</text>
</comment>
<organism evidence="4 5">
    <name type="scientific">Aduncisulcus paluster</name>
    <dbReference type="NCBI Taxonomy" id="2918883"/>
    <lineage>
        <taxon>Eukaryota</taxon>
        <taxon>Metamonada</taxon>
        <taxon>Carpediemonas-like organisms</taxon>
        <taxon>Aduncisulcus</taxon>
    </lineage>
</organism>
<reference evidence="4" key="1">
    <citation type="submission" date="2022-03" db="EMBL/GenBank/DDBJ databases">
        <title>Draft genome sequence of Aduncisulcus paluster, a free-living microaerophilic Fornicata.</title>
        <authorList>
            <person name="Yuyama I."/>
            <person name="Kume K."/>
            <person name="Tamura T."/>
            <person name="Inagaki Y."/>
            <person name="Hashimoto T."/>
        </authorList>
    </citation>
    <scope>NUCLEOTIDE SEQUENCE</scope>
    <source>
        <strain evidence="4">NY0171</strain>
    </source>
</reference>
<keyword evidence="5" id="KW-1185">Reference proteome</keyword>
<gene>
    <name evidence="4" type="ORF">ADUPG1_006647</name>
</gene>
<sequence length="103" mass="11963">MISSLNEEKTYNVHLRRLVEVKGSHSLAKLKEMASLSDGEYFIEAIVDHRGEDKADLEFLVHWMGYEDSENTWEPLSEVQDSIAMEDYLEEFPELKPMVPESE</sequence>
<dbReference type="Gene3D" id="2.40.50.40">
    <property type="match status" value="1"/>
</dbReference>